<dbReference type="RefSeq" id="XP_004991445.1">
    <property type="nucleotide sequence ID" value="XM_004991388.1"/>
</dbReference>
<accession>F2UHD2</accession>
<dbReference type="KEGG" id="sre:PTSG_07648"/>
<dbReference type="Pfam" id="PF00487">
    <property type="entry name" value="FA_desaturase"/>
    <property type="match status" value="1"/>
</dbReference>
<keyword evidence="2" id="KW-0812">Transmembrane</keyword>
<name>F2UHD2_SALR5</name>
<evidence type="ECO:0000256" key="2">
    <source>
        <dbReference type="SAM" id="Phobius"/>
    </source>
</evidence>
<organism evidence="6">
    <name type="scientific">Salpingoeca rosetta (strain ATCC 50818 / BSB-021)</name>
    <dbReference type="NCBI Taxonomy" id="946362"/>
    <lineage>
        <taxon>Eukaryota</taxon>
        <taxon>Choanoflagellata</taxon>
        <taxon>Craspedida</taxon>
        <taxon>Salpingoecidae</taxon>
        <taxon>Salpingoeca</taxon>
    </lineage>
</organism>
<dbReference type="GeneID" id="16072005"/>
<feature type="transmembrane region" description="Helical" evidence="2">
    <location>
        <begin position="191"/>
        <end position="216"/>
    </location>
</feature>
<evidence type="ECO:0000259" key="3">
    <source>
        <dbReference type="Pfam" id="PF00487"/>
    </source>
</evidence>
<feature type="compositionally biased region" description="Acidic residues" evidence="1">
    <location>
        <begin position="16"/>
        <end position="26"/>
    </location>
</feature>
<dbReference type="Proteomes" id="UP000007799">
    <property type="component" value="Unassembled WGS sequence"/>
</dbReference>
<feature type="region of interest" description="Disordered" evidence="1">
    <location>
        <begin position="617"/>
        <end position="709"/>
    </location>
</feature>
<evidence type="ECO:0000259" key="4">
    <source>
        <dbReference type="Pfam" id="PF04676"/>
    </source>
</evidence>
<feature type="transmembrane region" description="Helical" evidence="2">
    <location>
        <begin position="152"/>
        <end position="170"/>
    </location>
</feature>
<keyword evidence="2" id="KW-0472">Membrane</keyword>
<dbReference type="OrthoDB" id="444325at2759"/>
<dbReference type="STRING" id="946362.F2UHD2"/>
<evidence type="ECO:0000256" key="1">
    <source>
        <dbReference type="SAM" id="MobiDB-lite"/>
    </source>
</evidence>
<feature type="transmembrane region" description="Helical" evidence="2">
    <location>
        <begin position="236"/>
        <end position="258"/>
    </location>
</feature>
<dbReference type="GO" id="GO:0006629">
    <property type="term" value="P:lipid metabolic process"/>
    <property type="evidence" value="ECO:0007669"/>
    <property type="project" value="InterPro"/>
</dbReference>
<feature type="domain" description="Cwf19-like protein C-terminal" evidence="4">
    <location>
        <begin position="730"/>
        <end position="806"/>
    </location>
</feature>
<dbReference type="GO" id="GO:0071014">
    <property type="term" value="C:post-mRNA release spliceosomal complex"/>
    <property type="evidence" value="ECO:0007669"/>
    <property type="project" value="TreeGrafter"/>
</dbReference>
<dbReference type="EMBL" id="GL832974">
    <property type="protein sequence ID" value="EGD76531.1"/>
    <property type="molecule type" value="Genomic_DNA"/>
</dbReference>
<feature type="region of interest" description="Disordered" evidence="1">
    <location>
        <begin position="1"/>
        <end position="26"/>
    </location>
</feature>
<sequence length="813" mass="89683">MMTAQQQQRMSRQEEAEAVEEAGAEELDPDRSWWEWSRGKPVAFQWHAARRRHAINIAHHEIAPLMGADSRTTLLAMGLAGAQLWLAYRSKRWSWAALIGVSATGGALIAYDLQALCHEMGHHCPEAAPPGSLVGAWSRARYLWQRFWTSKPVSHVVGLCCSALTWGPWYSYYFGHGHHHHHAALDNPAGAVLWASIASVSIPIVYFASLITSVITAPGANTLEVCLASADFSLKVAINAFLMSATTTLTASSVRAGFGLLGTAAKPGVYIALSSAFSMGLLCHPCITFWLLQHTCLNPPPPRAAPLCPEEMEDVVTGALNNTAVFHSPAQPTVSYYGSAIWNWLTLNELLHVEHHDFSRVPWTQLQTLTHILPSMYRGGDMLAVHSLYGDVIWPWICTRGRKLVVGDVNGRFTQLFKKIRVILAKNGNFDALFCVGSFFGEDGSVDDLWKSLQDRSVAVPCPTYIMGPVTDAQIKFYDKDDAMRSFYTDKDVTALVNTCSDRDFKPVDLLLTARWPDTVLSNQAGRISSTAWIVQNPGAAAVARAAAPRYHFAAGQEFFERAPYRNHQQDQAPRPATRFLGLAPVANPAKSKWIYAFSITPAAKEAASKLLAIPDNATTSPYDRSLPPPQQQRQQQHPGRGGPPRPLSSSSQQPPPSSFQPQQQQQQQSFFWSSDAAGGGGRRPRDSSAAKRRDRSSGPPAKRPPVTPASCWFCLGSPKVERHLVVSVAKQAMKTTPYFSVQLPDGAVYLAVITGAFPLQFGREVLCSPALLNTPDRIEWKRCVLGKDEETEQARAYRKRFAEYDPFVKRKD</sequence>
<feature type="transmembrane region" description="Helical" evidence="2">
    <location>
        <begin position="93"/>
        <end position="111"/>
    </location>
</feature>
<gene>
    <name evidence="5" type="ORF">PTSG_07648</name>
</gene>
<evidence type="ECO:0000313" key="5">
    <source>
        <dbReference type="EMBL" id="EGD76531.1"/>
    </source>
</evidence>
<dbReference type="Pfam" id="PF04676">
    <property type="entry name" value="CwfJ_C_2"/>
    <property type="match status" value="1"/>
</dbReference>
<keyword evidence="2" id="KW-1133">Transmembrane helix</keyword>
<keyword evidence="6" id="KW-1185">Reference proteome</keyword>
<dbReference type="eggNOG" id="KOG2476">
    <property type="taxonomic scope" value="Eukaryota"/>
</dbReference>
<dbReference type="GO" id="GO:0000398">
    <property type="term" value="P:mRNA splicing, via spliceosome"/>
    <property type="evidence" value="ECO:0007669"/>
    <property type="project" value="TreeGrafter"/>
</dbReference>
<dbReference type="GO" id="GO:0061632">
    <property type="term" value="F:RNA lariat debranching enzyme activator activity"/>
    <property type="evidence" value="ECO:0007669"/>
    <property type="project" value="TreeGrafter"/>
</dbReference>
<dbReference type="AlphaFoldDB" id="F2UHD2"/>
<dbReference type="CDD" id="cd07380">
    <property type="entry name" value="MPP_CWF19_N"/>
    <property type="match status" value="1"/>
</dbReference>
<dbReference type="InterPro" id="IPR006767">
    <property type="entry name" value="Cwf19-like_C_dom-2"/>
</dbReference>
<feature type="compositionally biased region" description="Polar residues" evidence="1">
    <location>
        <begin position="1"/>
        <end position="10"/>
    </location>
</feature>
<reference evidence="5" key="1">
    <citation type="submission" date="2009-08" db="EMBL/GenBank/DDBJ databases">
        <title>Annotation of Salpingoeca rosetta.</title>
        <authorList>
            <consortium name="The Broad Institute Genome Sequencing Platform"/>
            <person name="Russ C."/>
            <person name="Cuomo C."/>
            <person name="Burger G."/>
            <person name="Gray M.W."/>
            <person name="Holland P.W.H."/>
            <person name="King N."/>
            <person name="Lang F.B.F."/>
            <person name="Roger A.J."/>
            <person name="Ruiz-Trillo I."/>
            <person name="Young S.K."/>
            <person name="Zeng Q."/>
            <person name="Gargeya S."/>
            <person name="Alvarado L."/>
            <person name="Berlin A."/>
            <person name="Chapman S.B."/>
            <person name="Chen Z."/>
            <person name="Freedman E."/>
            <person name="Gellesch M."/>
            <person name="Goldberg J."/>
            <person name="Griggs A."/>
            <person name="Gujja S."/>
            <person name="Heilman E."/>
            <person name="Heiman D."/>
            <person name="Howarth C."/>
            <person name="Mehta T."/>
            <person name="Neiman D."/>
            <person name="Pearson M."/>
            <person name="Roberts A."/>
            <person name="Saif S."/>
            <person name="Shea T."/>
            <person name="Shenoy N."/>
            <person name="Sisk P."/>
            <person name="Stolte C."/>
            <person name="Sykes S."/>
            <person name="White J."/>
            <person name="Yandava C."/>
            <person name="Haas B."/>
            <person name="Nusbaum C."/>
            <person name="Birren B."/>
        </authorList>
    </citation>
    <scope>NUCLEOTIDE SEQUENCE [LARGE SCALE GENOMIC DNA]</scope>
    <source>
        <strain evidence="5">ATCC 50818</strain>
    </source>
</reference>
<protein>
    <recommendedName>
        <fullName evidence="7">Fatty acid desaturase domain-containing protein</fullName>
    </recommendedName>
</protein>
<dbReference type="InterPro" id="IPR005804">
    <property type="entry name" value="FA_desaturase_dom"/>
</dbReference>
<proteinExistence type="predicted"/>
<evidence type="ECO:0008006" key="7">
    <source>
        <dbReference type="Google" id="ProtNLM"/>
    </source>
</evidence>
<dbReference type="InParanoid" id="F2UHD2"/>
<feature type="domain" description="Fatty acid desaturase" evidence="3">
    <location>
        <begin position="94"/>
        <end position="377"/>
    </location>
</feature>
<dbReference type="PANTHER" id="PTHR12072:SF4">
    <property type="entry name" value="CWF19-LIKE PROTEIN 1"/>
    <property type="match status" value="1"/>
</dbReference>
<dbReference type="InterPro" id="IPR040194">
    <property type="entry name" value="Cwf19-like"/>
</dbReference>
<feature type="compositionally biased region" description="Low complexity" evidence="1">
    <location>
        <begin position="660"/>
        <end position="677"/>
    </location>
</feature>
<dbReference type="PANTHER" id="PTHR12072">
    <property type="entry name" value="CWF19, CELL CYCLE CONTROL PROTEIN"/>
    <property type="match status" value="1"/>
</dbReference>
<feature type="transmembrane region" description="Helical" evidence="2">
    <location>
        <begin position="270"/>
        <end position="292"/>
    </location>
</feature>
<evidence type="ECO:0000313" key="6">
    <source>
        <dbReference type="Proteomes" id="UP000007799"/>
    </source>
</evidence>